<keyword evidence="10" id="KW-1185">Reference proteome</keyword>
<proteinExistence type="inferred from homology"/>
<evidence type="ECO:0000256" key="5">
    <source>
        <dbReference type="ARBA" id="ARBA00022832"/>
    </source>
</evidence>
<gene>
    <name evidence="11" type="primary">LOC101845690</name>
</gene>
<dbReference type="Pfam" id="PF00755">
    <property type="entry name" value="Carn_acyltransf"/>
    <property type="match status" value="1"/>
</dbReference>
<sequence>MFPRIYLQTSPKLPSCVGAANTHGRLLHSSKVLCGSQEKEYLHASRVPTYHFQNSLPRLAIPPLEKTCERYLKAQQPLVSEAELQELQTIASEFQNNQGQELQKELVETDKKNKHTNYVTGLWFDMYLKDRRPVVLTHNPFISFNDDPRPEYNTQLIKASNMLISSTRFMKTLRDELLEPEVFHLNPAKSDTSTFRTVSRLLPSSLSWYGAYLFKAFPLDMSQYKRLFNSTRIPRPEKDELYTNEKSKHIAVLRNGNVYVFDMMDGDGNIIPETDVLAHLSYILNDNTPAAEFPISTLTSEYRDPWTQARIQLIKADPQNEERLRLVDGAMFVLCLDDDQPGDPDAMTRSFLYGNGSNRWFDKSFQLIITKEGTAAVHFEHAWGDGVAVLRYFREVYSDALQKSRVHPDTKPSPNASSDEKVVRLNFTLDPSVKEAVAKAKSRFDDVTNSLDVSHIQYHKMTKTHVKKAKLSPDSIMQLTVQLAHYRMYGKNVGTYESCSTSAFKHGRTETVRSCTSATKAMCERLYGSSGPQGSADELMEGLRDCSKVHGQLTKEAAMGQGFDRHLYFLKHMAESRGLSLPMFTHPAYANLNHIILSTSTLSDPAVLIGGFAAVTPDGFGVGYGIENNAIGFNITSYPACSASDFVANCEKSLDDIHDILKGQKPACKS</sequence>
<feature type="domain" description="Choline/carnitine acyltransferase" evidence="9">
    <location>
        <begin position="59"/>
        <end position="646"/>
    </location>
</feature>
<evidence type="ECO:0000256" key="1">
    <source>
        <dbReference type="ARBA" id="ARBA00005005"/>
    </source>
</evidence>
<comment type="pathway">
    <text evidence="1">Lipid metabolism; fatty acid beta-oxidation.</text>
</comment>
<evidence type="ECO:0000259" key="9">
    <source>
        <dbReference type="Pfam" id="PF00755"/>
    </source>
</evidence>
<dbReference type="Gene3D" id="3.30.559.10">
    <property type="entry name" value="Chloramphenicol acetyltransferase-like domain"/>
    <property type="match status" value="1"/>
</dbReference>
<dbReference type="RefSeq" id="XP_005097845.1">
    <property type="nucleotide sequence ID" value="XM_005097788.3"/>
</dbReference>
<comment type="catalytic activity">
    <reaction evidence="8">
        <text>4,8-dimethylnonanoyl-CoA + (R)-carnitine = O-4,8-dimethylnonanoyl-(R)-carnitine + CoA</text>
        <dbReference type="Rhea" id="RHEA:44860"/>
        <dbReference type="ChEBI" id="CHEBI:16347"/>
        <dbReference type="ChEBI" id="CHEBI:57287"/>
        <dbReference type="ChEBI" id="CHEBI:77061"/>
        <dbReference type="ChEBI" id="CHEBI:84654"/>
    </reaction>
</comment>
<keyword evidence="5" id="KW-0276">Fatty acid metabolism</keyword>
<dbReference type="SUPFAM" id="SSF52777">
    <property type="entry name" value="CoA-dependent acyltransferases"/>
    <property type="match status" value="2"/>
</dbReference>
<evidence type="ECO:0000256" key="3">
    <source>
        <dbReference type="ARBA" id="ARBA00022448"/>
    </source>
</evidence>
<keyword evidence="4" id="KW-0808">Transferase</keyword>
<dbReference type="InterPro" id="IPR000542">
    <property type="entry name" value="Carn_acyl_trans"/>
</dbReference>
<accession>A0ABM0JNI0</accession>
<evidence type="ECO:0000256" key="7">
    <source>
        <dbReference type="ARBA" id="ARBA00023315"/>
    </source>
</evidence>
<dbReference type="Proteomes" id="UP000694888">
    <property type="component" value="Unplaced"/>
</dbReference>
<dbReference type="PANTHER" id="PTHR22589">
    <property type="entry name" value="CARNITINE O-ACYLTRANSFERASE"/>
    <property type="match status" value="1"/>
</dbReference>
<evidence type="ECO:0000313" key="11">
    <source>
        <dbReference type="RefSeq" id="XP_005097845.1"/>
    </source>
</evidence>
<keyword evidence="3" id="KW-0813">Transport</keyword>
<evidence type="ECO:0000256" key="2">
    <source>
        <dbReference type="ARBA" id="ARBA00005232"/>
    </source>
</evidence>
<dbReference type="InterPro" id="IPR042572">
    <property type="entry name" value="Carn_acyl_trans_N"/>
</dbReference>
<evidence type="ECO:0000313" key="10">
    <source>
        <dbReference type="Proteomes" id="UP000694888"/>
    </source>
</evidence>
<keyword evidence="6" id="KW-0443">Lipid metabolism</keyword>
<protein>
    <submittedName>
        <fullName evidence="11">Carnitine O-palmitoyltransferase 2, mitochondrial</fullName>
    </submittedName>
</protein>
<name>A0ABM0JNI0_APLCA</name>
<dbReference type="Gene3D" id="1.20.1280.180">
    <property type="match status" value="1"/>
</dbReference>
<organism evidence="10 11">
    <name type="scientific">Aplysia californica</name>
    <name type="common">California sea hare</name>
    <dbReference type="NCBI Taxonomy" id="6500"/>
    <lineage>
        <taxon>Eukaryota</taxon>
        <taxon>Metazoa</taxon>
        <taxon>Spiralia</taxon>
        <taxon>Lophotrochozoa</taxon>
        <taxon>Mollusca</taxon>
        <taxon>Gastropoda</taxon>
        <taxon>Heterobranchia</taxon>
        <taxon>Euthyneura</taxon>
        <taxon>Tectipleura</taxon>
        <taxon>Aplysiida</taxon>
        <taxon>Aplysioidea</taxon>
        <taxon>Aplysiidae</taxon>
        <taxon>Aplysia</taxon>
    </lineage>
</organism>
<dbReference type="InterPro" id="IPR023213">
    <property type="entry name" value="CAT-like_dom_sf"/>
</dbReference>
<evidence type="ECO:0000256" key="4">
    <source>
        <dbReference type="ARBA" id="ARBA00022679"/>
    </source>
</evidence>
<dbReference type="InterPro" id="IPR039551">
    <property type="entry name" value="Cho/carn_acyl_trans"/>
</dbReference>
<keyword evidence="7" id="KW-0012">Acyltransferase</keyword>
<dbReference type="InterPro" id="IPR042231">
    <property type="entry name" value="Cho/carn_acyl_trans_2"/>
</dbReference>
<comment type="similarity">
    <text evidence="2">Belongs to the carnitine/choline acetyltransferase family.</text>
</comment>
<dbReference type="GeneID" id="101845690"/>
<dbReference type="Gene3D" id="1.10.275.20">
    <property type="entry name" value="Choline/Carnitine o-acyltransferase"/>
    <property type="match status" value="1"/>
</dbReference>
<evidence type="ECO:0000256" key="8">
    <source>
        <dbReference type="ARBA" id="ARBA00048999"/>
    </source>
</evidence>
<reference evidence="11" key="1">
    <citation type="submission" date="2025-08" db="UniProtKB">
        <authorList>
            <consortium name="RefSeq"/>
        </authorList>
    </citation>
    <scope>IDENTIFICATION</scope>
</reference>
<dbReference type="Gene3D" id="3.30.559.70">
    <property type="entry name" value="Choline/Carnitine o-acyltransferase, domain 2"/>
    <property type="match status" value="1"/>
</dbReference>
<evidence type="ECO:0000256" key="6">
    <source>
        <dbReference type="ARBA" id="ARBA00023098"/>
    </source>
</evidence>
<dbReference type="PANTHER" id="PTHR22589:SF16">
    <property type="entry name" value="CARNITINE O-PALMITOYLTRANSFERASE 2, MITOCHONDRIAL"/>
    <property type="match status" value="1"/>
</dbReference>